<dbReference type="Proteomes" id="UP001218218">
    <property type="component" value="Unassembled WGS sequence"/>
</dbReference>
<dbReference type="EMBL" id="JARIHO010000015">
    <property type="protein sequence ID" value="KAJ7349777.1"/>
    <property type="molecule type" value="Genomic_DNA"/>
</dbReference>
<dbReference type="Gene3D" id="6.10.140.2220">
    <property type="match status" value="1"/>
</dbReference>
<keyword evidence="3" id="KW-0862">Zinc</keyword>
<keyword evidence="1" id="KW-0479">Metal-binding</keyword>
<dbReference type="GO" id="GO:0008270">
    <property type="term" value="F:zinc ion binding"/>
    <property type="evidence" value="ECO:0007669"/>
    <property type="project" value="UniProtKB-KW"/>
</dbReference>
<name>A0AAD7A662_9AGAR</name>
<organism evidence="6 7">
    <name type="scientific">Mycena albidolilacea</name>
    <dbReference type="NCBI Taxonomy" id="1033008"/>
    <lineage>
        <taxon>Eukaryota</taxon>
        <taxon>Fungi</taxon>
        <taxon>Dikarya</taxon>
        <taxon>Basidiomycota</taxon>
        <taxon>Agaricomycotina</taxon>
        <taxon>Agaricomycetes</taxon>
        <taxon>Agaricomycetidae</taxon>
        <taxon>Agaricales</taxon>
        <taxon>Marasmiineae</taxon>
        <taxon>Mycenaceae</taxon>
        <taxon>Mycena</taxon>
    </lineage>
</organism>
<evidence type="ECO:0000256" key="4">
    <source>
        <dbReference type="PROSITE-ProRule" id="PRU00134"/>
    </source>
</evidence>
<keyword evidence="2 4" id="KW-0863">Zinc-finger</keyword>
<dbReference type="Pfam" id="PF01753">
    <property type="entry name" value="zf-MYND"/>
    <property type="match status" value="1"/>
</dbReference>
<evidence type="ECO:0000256" key="1">
    <source>
        <dbReference type="ARBA" id="ARBA00022723"/>
    </source>
</evidence>
<sequence length="538" mass="60617">MPPMPLPAHLADAIKDENFWKNLEALVSAGGEIMPDVIVASRKTGSTGSLEQRIAERCEVARMGVKLASVTGSALLERGPAPRQNPPIHNGMMYCVNMVDKIVRKDYRAGQKHELAKLPYLFKRIRHLLRVFYDFLVGLRPHPDLVFCDWEQMFDVGLTLHEVGLCLQLDPPRLRAAMAAGGRELESFLLDDDLDIGDFRKAAIETERRVAADAESEDADRMAASDIEGMADKDIAAHVLAWFFGDISVAFIMNENTGSDADEKRWAGKALTRLVHWSTSATLRTTLGDSLTDAMRPIYWSKPLLIKFSQAGGLGALFGDWANSTCRNMCEEVLENLPDAVWENQTPASLLAVTRELQTKLHQETSDLASTPIFVNAFFNIYRLYGLAPFHKAARREKYDTPVVFYYVAHCIKRDTLQMRTRKDWARLLGEYVAMPRSTEQRYRWANYTISGRWDCLEFHGCCASECPERRALEALREKRVRGVRDPSVEARLDAWGAKPKACAACGDTSYCSAACQRAHWPTHKPDCLKKRKSAKRT</sequence>
<evidence type="ECO:0000256" key="3">
    <source>
        <dbReference type="ARBA" id="ARBA00022833"/>
    </source>
</evidence>
<evidence type="ECO:0000313" key="7">
    <source>
        <dbReference type="Proteomes" id="UP001218218"/>
    </source>
</evidence>
<evidence type="ECO:0000313" key="6">
    <source>
        <dbReference type="EMBL" id="KAJ7349777.1"/>
    </source>
</evidence>
<dbReference type="SUPFAM" id="SSF144232">
    <property type="entry name" value="HIT/MYND zinc finger-like"/>
    <property type="match status" value="1"/>
</dbReference>
<keyword evidence="7" id="KW-1185">Reference proteome</keyword>
<dbReference type="InterPro" id="IPR002893">
    <property type="entry name" value="Znf_MYND"/>
</dbReference>
<accession>A0AAD7A662</accession>
<feature type="domain" description="MYND-type" evidence="5">
    <location>
        <begin position="464"/>
        <end position="528"/>
    </location>
</feature>
<evidence type="ECO:0000256" key="2">
    <source>
        <dbReference type="ARBA" id="ARBA00022771"/>
    </source>
</evidence>
<dbReference type="AlphaFoldDB" id="A0AAD7A662"/>
<proteinExistence type="predicted"/>
<comment type="caution">
    <text evidence="6">The sequence shown here is derived from an EMBL/GenBank/DDBJ whole genome shotgun (WGS) entry which is preliminary data.</text>
</comment>
<dbReference type="PROSITE" id="PS50865">
    <property type="entry name" value="ZF_MYND_2"/>
    <property type="match status" value="1"/>
</dbReference>
<evidence type="ECO:0000259" key="5">
    <source>
        <dbReference type="PROSITE" id="PS50865"/>
    </source>
</evidence>
<protein>
    <recommendedName>
        <fullName evidence="5">MYND-type domain-containing protein</fullName>
    </recommendedName>
</protein>
<reference evidence="6" key="1">
    <citation type="submission" date="2023-03" db="EMBL/GenBank/DDBJ databases">
        <title>Massive genome expansion in bonnet fungi (Mycena s.s.) driven by repeated elements and novel gene families across ecological guilds.</title>
        <authorList>
            <consortium name="Lawrence Berkeley National Laboratory"/>
            <person name="Harder C.B."/>
            <person name="Miyauchi S."/>
            <person name="Viragh M."/>
            <person name="Kuo A."/>
            <person name="Thoen E."/>
            <person name="Andreopoulos B."/>
            <person name="Lu D."/>
            <person name="Skrede I."/>
            <person name="Drula E."/>
            <person name="Henrissat B."/>
            <person name="Morin E."/>
            <person name="Kohler A."/>
            <person name="Barry K."/>
            <person name="LaButti K."/>
            <person name="Morin E."/>
            <person name="Salamov A."/>
            <person name="Lipzen A."/>
            <person name="Mereny Z."/>
            <person name="Hegedus B."/>
            <person name="Baldrian P."/>
            <person name="Stursova M."/>
            <person name="Weitz H."/>
            <person name="Taylor A."/>
            <person name="Grigoriev I.V."/>
            <person name="Nagy L.G."/>
            <person name="Martin F."/>
            <person name="Kauserud H."/>
        </authorList>
    </citation>
    <scope>NUCLEOTIDE SEQUENCE</scope>
    <source>
        <strain evidence="6">CBHHK002</strain>
    </source>
</reference>
<gene>
    <name evidence="6" type="ORF">DFH08DRAFT_124859</name>
</gene>